<dbReference type="EMBL" id="KL198016">
    <property type="protein sequence ID" value="KDQ21576.1"/>
    <property type="molecule type" value="Genomic_DNA"/>
</dbReference>
<keyword evidence="3" id="KW-1185">Reference proteome</keyword>
<proteinExistence type="predicted"/>
<sequence length="58" mass="6197">MSFVAEPVDTAPTTIPPSPPVDSHSISDDDRAEALKLKAQANKAFQSKLKHARPLSPS</sequence>
<evidence type="ECO:0000256" key="1">
    <source>
        <dbReference type="SAM" id="MobiDB-lite"/>
    </source>
</evidence>
<accession>A0A067NCQ6</accession>
<organism evidence="2 3">
    <name type="scientific">Botryobasidium botryosum (strain FD-172 SS1)</name>
    <dbReference type="NCBI Taxonomy" id="930990"/>
    <lineage>
        <taxon>Eukaryota</taxon>
        <taxon>Fungi</taxon>
        <taxon>Dikarya</taxon>
        <taxon>Basidiomycota</taxon>
        <taxon>Agaricomycotina</taxon>
        <taxon>Agaricomycetes</taxon>
        <taxon>Cantharellales</taxon>
        <taxon>Botryobasidiaceae</taxon>
        <taxon>Botryobasidium</taxon>
    </lineage>
</organism>
<name>A0A067NCQ6_BOTB1</name>
<feature type="region of interest" description="Disordered" evidence="1">
    <location>
        <begin position="1"/>
        <end position="30"/>
    </location>
</feature>
<dbReference type="Proteomes" id="UP000027195">
    <property type="component" value="Unassembled WGS sequence"/>
</dbReference>
<evidence type="ECO:0000313" key="2">
    <source>
        <dbReference type="EMBL" id="KDQ21576.1"/>
    </source>
</evidence>
<evidence type="ECO:0000313" key="3">
    <source>
        <dbReference type="Proteomes" id="UP000027195"/>
    </source>
</evidence>
<dbReference type="InParanoid" id="A0A067NCQ6"/>
<dbReference type="AlphaFoldDB" id="A0A067NCQ6"/>
<gene>
    <name evidence="2" type="ORF">BOTBODRAFT_26014</name>
</gene>
<protein>
    <submittedName>
        <fullName evidence="2">Uncharacterized protein</fullName>
    </submittedName>
</protein>
<dbReference type="HOGENOM" id="CLU_2978812_0_0_1"/>
<reference evidence="3" key="1">
    <citation type="journal article" date="2014" name="Proc. Natl. Acad. Sci. U.S.A.">
        <title>Extensive sampling of basidiomycete genomes demonstrates inadequacy of the white-rot/brown-rot paradigm for wood decay fungi.</title>
        <authorList>
            <person name="Riley R."/>
            <person name="Salamov A.A."/>
            <person name="Brown D.W."/>
            <person name="Nagy L.G."/>
            <person name="Floudas D."/>
            <person name="Held B.W."/>
            <person name="Levasseur A."/>
            <person name="Lombard V."/>
            <person name="Morin E."/>
            <person name="Otillar R."/>
            <person name="Lindquist E.A."/>
            <person name="Sun H."/>
            <person name="LaButti K.M."/>
            <person name="Schmutz J."/>
            <person name="Jabbour D."/>
            <person name="Luo H."/>
            <person name="Baker S.E."/>
            <person name="Pisabarro A.G."/>
            <person name="Walton J.D."/>
            <person name="Blanchette R.A."/>
            <person name="Henrissat B."/>
            <person name="Martin F."/>
            <person name="Cullen D."/>
            <person name="Hibbett D.S."/>
            <person name="Grigoriev I.V."/>
        </authorList>
    </citation>
    <scope>NUCLEOTIDE SEQUENCE [LARGE SCALE GENOMIC DNA]</scope>
    <source>
        <strain evidence="3">FD-172 SS1</strain>
    </source>
</reference>